<feature type="compositionally biased region" description="Gly residues" evidence="1">
    <location>
        <begin position="415"/>
        <end position="424"/>
    </location>
</feature>
<evidence type="ECO:0000259" key="2">
    <source>
        <dbReference type="Pfam" id="PF08547"/>
    </source>
</evidence>
<accession>A0A7S0IEU8</accession>
<feature type="domain" description="NAD(P)-binding" evidence="3">
    <location>
        <begin position="116"/>
        <end position="204"/>
    </location>
</feature>
<feature type="region of interest" description="Disordered" evidence="1">
    <location>
        <begin position="405"/>
        <end position="429"/>
    </location>
</feature>
<feature type="domain" description="NADH:ubiquinone oxidoreductase intermediate-associated protein 30" evidence="2">
    <location>
        <begin position="283"/>
        <end position="400"/>
    </location>
</feature>
<dbReference type="Pfam" id="PF13460">
    <property type="entry name" value="NAD_binding_10"/>
    <property type="match status" value="2"/>
</dbReference>
<proteinExistence type="predicted"/>
<dbReference type="InterPro" id="IPR016040">
    <property type="entry name" value="NAD(P)-bd_dom"/>
</dbReference>
<dbReference type="PANTHER" id="PTHR15020">
    <property type="entry name" value="FLAVIN REDUCTASE-RELATED"/>
    <property type="match status" value="1"/>
</dbReference>
<dbReference type="InterPro" id="IPR008979">
    <property type="entry name" value="Galactose-bd-like_sf"/>
</dbReference>
<reference evidence="4" key="1">
    <citation type="submission" date="2021-01" db="EMBL/GenBank/DDBJ databases">
        <authorList>
            <person name="Corre E."/>
            <person name="Pelletier E."/>
            <person name="Niang G."/>
            <person name="Scheremetjew M."/>
            <person name="Finn R."/>
            <person name="Kale V."/>
            <person name="Holt S."/>
            <person name="Cochrane G."/>
            <person name="Meng A."/>
            <person name="Brown T."/>
            <person name="Cohen L."/>
        </authorList>
    </citation>
    <scope>NUCLEOTIDE SEQUENCE</scope>
    <source>
        <strain evidence="4">CCMP1723</strain>
    </source>
</reference>
<dbReference type="Gene3D" id="3.40.50.720">
    <property type="entry name" value="NAD(P)-binding Rossmann-like Domain"/>
    <property type="match status" value="2"/>
</dbReference>
<evidence type="ECO:0000313" key="4">
    <source>
        <dbReference type="EMBL" id="CAD8519374.1"/>
    </source>
</evidence>
<evidence type="ECO:0000256" key="1">
    <source>
        <dbReference type="SAM" id="MobiDB-lite"/>
    </source>
</evidence>
<dbReference type="SUPFAM" id="SSF49785">
    <property type="entry name" value="Galactose-binding domain-like"/>
    <property type="match status" value="1"/>
</dbReference>
<dbReference type="InterPro" id="IPR036291">
    <property type="entry name" value="NAD(P)-bd_dom_sf"/>
</dbReference>
<dbReference type="PANTHER" id="PTHR15020:SF47">
    <property type="entry name" value="NAD(P)-BINDING DOMAIN-CONTAINING PROTEIN"/>
    <property type="match status" value="1"/>
</dbReference>
<dbReference type="EMBL" id="HBEQ01008488">
    <property type="protein sequence ID" value="CAD8519374.1"/>
    <property type="molecule type" value="Transcribed_RNA"/>
</dbReference>
<feature type="domain" description="NAD(P)-binding" evidence="3">
    <location>
        <begin position="454"/>
        <end position="537"/>
    </location>
</feature>
<feature type="compositionally biased region" description="Basic and acidic residues" evidence="1">
    <location>
        <begin position="12"/>
        <end position="22"/>
    </location>
</feature>
<dbReference type="Pfam" id="PF08547">
    <property type="entry name" value="CIA30"/>
    <property type="match status" value="1"/>
</dbReference>
<gene>
    <name evidence="4" type="ORF">MCOM1403_LOCUS6800</name>
</gene>
<name>A0A7S0IEU8_MICPS</name>
<evidence type="ECO:0000259" key="3">
    <source>
        <dbReference type="Pfam" id="PF13460"/>
    </source>
</evidence>
<sequence>MGRRATLVVTRATDEKDARTSIDDETVSETVRRRREAAKQGKDNSPTLNPLDLGRRARQLTDGFFKGITGLTQLARSPSIDEAKYDAVYSADLLAGDDLTEYETPNARFTTVLVVGAAGRVGRVLVRKLLLRGYTVKALLRKESDRELLPDKVRAYVGDVSDAKTLELAMSGVNKVVYCARAKTFMSSELANVDSEGVRVAAKALQDYNNSLASRRAGRSQKSKQMLYSFAKFRDVLDDWTVDETRLVNPEDGRWQAAAEVAQRVFFDKESDESDSNSSSYPTFSGYVFAKTGVAQISCACDALGSGDAAGAVVLRDHEGVLLRLRGDGKRYSVVLSESGVEGRTFIAPFATTGKWQIVRIPFAQFRPEVFNRAYNSGGDAEVDAVAPVDLNAIERVGLRFEARNQSRSASAGAGTDGGGGGPGWMSELDAPSNNSFELELEYVKALPKGEETDFVLVSCGGAGLPDGEDRDKLVRAKRDGERTLRNSGLGYTIVRPGQLLEEPGGNKALVFDQGNRISNYISCADVADVCVKALHETEARNKSFDVCFEAEVGGAYEKVAMVAGKSNNYLAPALAVLEKNT</sequence>
<organism evidence="4">
    <name type="scientific">Micromonas pusilla</name>
    <name type="common">Picoplanktonic green alga</name>
    <name type="synonym">Chromulina pusilla</name>
    <dbReference type="NCBI Taxonomy" id="38833"/>
    <lineage>
        <taxon>Eukaryota</taxon>
        <taxon>Viridiplantae</taxon>
        <taxon>Chlorophyta</taxon>
        <taxon>Mamiellophyceae</taxon>
        <taxon>Mamiellales</taxon>
        <taxon>Mamiellaceae</taxon>
        <taxon>Micromonas</taxon>
    </lineage>
</organism>
<feature type="region of interest" description="Disordered" evidence="1">
    <location>
        <begin position="1"/>
        <end position="53"/>
    </location>
</feature>
<dbReference type="InterPro" id="IPR013857">
    <property type="entry name" value="NADH-UbQ_OxRdtase-assoc_prot30"/>
</dbReference>
<dbReference type="SUPFAM" id="SSF51735">
    <property type="entry name" value="NAD(P)-binding Rossmann-fold domains"/>
    <property type="match status" value="1"/>
</dbReference>
<dbReference type="AlphaFoldDB" id="A0A7S0IEU8"/>
<protein>
    <submittedName>
        <fullName evidence="4">Uncharacterized protein</fullName>
    </submittedName>
</protein>